<name>A0A7S1PR34_ALECA</name>
<accession>A0A7S1PR34</accession>
<dbReference type="AlphaFoldDB" id="A0A7S1PR34"/>
<reference evidence="2" key="1">
    <citation type="submission" date="2021-01" db="EMBL/GenBank/DDBJ databases">
        <authorList>
            <person name="Corre E."/>
            <person name="Pelletier E."/>
            <person name="Niang G."/>
            <person name="Scheremetjew M."/>
            <person name="Finn R."/>
            <person name="Kale V."/>
            <person name="Holt S."/>
            <person name="Cochrane G."/>
            <person name="Meng A."/>
            <person name="Brown T."/>
            <person name="Cohen L."/>
        </authorList>
    </citation>
    <scope>NUCLEOTIDE SEQUENCE</scope>
    <source>
        <strain evidence="2">OF101</strain>
    </source>
</reference>
<organism evidence="2">
    <name type="scientific">Alexandrium catenella</name>
    <name type="common">Red tide dinoflagellate</name>
    <name type="synonym">Gonyaulax catenella</name>
    <dbReference type="NCBI Taxonomy" id="2925"/>
    <lineage>
        <taxon>Eukaryota</taxon>
        <taxon>Sar</taxon>
        <taxon>Alveolata</taxon>
        <taxon>Dinophyceae</taxon>
        <taxon>Gonyaulacales</taxon>
        <taxon>Pyrocystaceae</taxon>
        <taxon>Alexandrium</taxon>
    </lineage>
</organism>
<proteinExistence type="predicted"/>
<evidence type="ECO:0000313" key="2">
    <source>
        <dbReference type="EMBL" id="CAD9096282.1"/>
    </source>
</evidence>
<protein>
    <submittedName>
        <fullName evidence="2">Uncharacterized protein</fullName>
    </submittedName>
</protein>
<sequence>MAQAIGPRRRGLCASVTQVHMLTMEDAALGPVPDFITQWSPERRAYGIFHLLQCRALMPGHCPKPPEVLHLKFLATGGTGHSKKHGHNKSGGSRGAHASASSALDSTRGDATGTRSTMAPEVHDGELAEVFEDAGSAGCWWRICTQDEVLVRGGISLFSDEVRRLQPGGRVQQAGLARRYISGQMSGIVRIPIQPNGWVTADARAAGGPRYLERTDAPRWLVIYESGLPHGDVLVRAGCDLESKEVAVLKNGDIVEQSGPQELQGGVLRMPVVVTDVAAMLQKPGVETKLRSAASSRWPSGAAGWVTVDARLAGGPVFLQSLSV</sequence>
<dbReference type="EMBL" id="HBGE01008595">
    <property type="protein sequence ID" value="CAD9096282.1"/>
    <property type="molecule type" value="Transcribed_RNA"/>
</dbReference>
<feature type="region of interest" description="Disordered" evidence="1">
    <location>
        <begin position="79"/>
        <end position="123"/>
    </location>
</feature>
<evidence type="ECO:0000256" key="1">
    <source>
        <dbReference type="SAM" id="MobiDB-lite"/>
    </source>
</evidence>
<gene>
    <name evidence="2" type="ORF">ACAT0790_LOCUS5207</name>
</gene>